<dbReference type="AlphaFoldDB" id="A0A816PEL3"/>
<protein>
    <recommendedName>
        <fullName evidence="5">MORN repeat-containing protein 1</fullName>
    </recommendedName>
</protein>
<feature type="region of interest" description="Disordered" evidence="2">
    <location>
        <begin position="308"/>
        <end position="330"/>
    </location>
</feature>
<feature type="compositionally biased region" description="Polar residues" evidence="2">
    <location>
        <begin position="308"/>
        <end position="325"/>
    </location>
</feature>
<evidence type="ECO:0008006" key="5">
    <source>
        <dbReference type="Google" id="ProtNLM"/>
    </source>
</evidence>
<dbReference type="PANTHER" id="PTHR23084">
    <property type="entry name" value="PHOSPHATIDYLINOSITOL-4-PHOSPHATE 5-KINASE RELATED"/>
    <property type="match status" value="1"/>
</dbReference>
<dbReference type="Pfam" id="PF02493">
    <property type="entry name" value="MORN"/>
    <property type="match status" value="9"/>
</dbReference>
<evidence type="ECO:0000313" key="4">
    <source>
        <dbReference type="Proteomes" id="UP000663824"/>
    </source>
</evidence>
<name>A0A816PEL3_9BILA</name>
<proteinExistence type="predicted"/>
<dbReference type="Gene3D" id="2.20.110.10">
    <property type="entry name" value="Histone H3 K4-specific methyltransferase SET7/9 N-terminal domain"/>
    <property type="match status" value="2"/>
</dbReference>
<accession>A0A816PEL3</accession>
<organism evidence="3 4">
    <name type="scientific">Rotaria magnacalcarata</name>
    <dbReference type="NCBI Taxonomy" id="392030"/>
    <lineage>
        <taxon>Eukaryota</taxon>
        <taxon>Metazoa</taxon>
        <taxon>Spiralia</taxon>
        <taxon>Gnathifera</taxon>
        <taxon>Rotifera</taxon>
        <taxon>Eurotatoria</taxon>
        <taxon>Bdelloidea</taxon>
        <taxon>Philodinida</taxon>
        <taxon>Philodinidae</taxon>
        <taxon>Rotaria</taxon>
    </lineage>
</organism>
<sequence>MVGVELKGAFRGETRRSLRSGFGVYQYSNPYFRYEGTWHEGKKHGFGKLIFADGSYYQGEFAHNEIMGQGTRYFAATRNTYTGHFYYGEMDGHGRLRMGNDDCYEGDFKSNHFEGEGSYLSHNKQLYTGNWHNHRRHGYGEQSYVDGSRYSGDWVADKRHGFGKLTDIQEGFVIYAGSWKNDLMYGEGTYKGFVIYAGSWKNDLMYGEGTYSIGETYAYRNGMIVNNYPVGWPFQLCVNENQTSTIVLTEEPTIITVDIINSLENASRVEADCGRLIRLRCGQKTDQPTSDSLPTPFGYHVNLVPRTLRSSPSEEQPEIASNDQTDISERKHVQDSMLTASDTGRAQFVGIDVDTFTIKLASSTAVPVSPASTQTTSSKSTRRKAEKPIMPSFVFIIDDITDPVPFNKSLDTVYLPVNFSITHLAE</sequence>
<evidence type="ECO:0000256" key="2">
    <source>
        <dbReference type="SAM" id="MobiDB-lite"/>
    </source>
</evidence>
<gene>
    <name evidence="3" type="ORF">MBJ925_LOCUS12426</name>
</gene>
<dbReference type="SMART" id="SM00698">
    <property type="entry name" value="MORN"/>
    <property type="match status" value="9"/>
</dbReference>
<dbReference type="InterPro" id="IPR003409">
    <property type="entry name" value="MORN"/>
</dbReference>
<dbReference type="EMBL" id="CAJNRE010005635">
    <property type="protein sequence ID" value="CAF2047603.1"/>
    <property type="molecule type" value="Genomic_DNA"/>
</dbReference>
<comment type="caution">
    <text evidence="3">The sequence shown here is derived from an EMBL/GenBank/DDBJ whole genome shotgun (WGS) entry which is preliminary data.</text>
</comment>
<dbReference type="Proteomes" id="UP000663824">
    <property type="component" value="Unassembled WGS sequence"/>
</dbReference>
<evidence type="ECO:0000256" key="1">
    <source>
        <dbReference type="ARBA" id="ARBA00022737"/>
    </source>
</evidence>
<keyword evidence="1" id="KW-0677">Repeat</keyword>
<evidence type="ECO:0000313" key="3">
    <source>
        <dbReference type="EMBL" id="CAF2047603.1"/>
    </source>
</evidence>
<dbReference type="PANTHER" id="PTHR23084:SF263">
    <property type="entry name" value="MORN REPEAT-CONTAINING PROTEIN 1"/>
    <property type="match status" value="1"/>
</dbReference>
<dbReference type="SUPFAM" id="SSF82185">
    <property type="entry name" value="Histone H3 K4-specific methyltransferase SET7/9 N-terminal domain"/>
    <property type="match status" value="3"/>
</dbReference>
<reference evidence="3" key="1">
    <citation type="submission" date="2021-02" db="EMBL/GenBank/DDBJ databases">
        <authorList>
            <person name="Nowell W R."/>
        </authorList>
    </citation>
    <scope>NUCLEOTIDE SEQUENCE</scope>
</reference>